<dbReference type="GeneID" id="97399511"/>
<keyword evidence="3" id="KW-1185">Reference proteome</keyword>
<evidence type="ECO:0000256" key="1">
    <source>
        <dbReference type="SAM" id="Phobius"/>
    </source>
</evidence>
<keyword evidence="1" id="KW-0472">Membrane</keyword>
<protein>
    <submittedName>
        <fullName evidence="2">Uncharacterized protein</fullName>
    </submittedName>
</protein>
<accession>L7FJ23</accession>
<evidence type="ECO:0000313" key="3">
    <source>
        <dbReference type="Proteomes" id="UP000010931"/>
    </source>
</evidence>
<feature type="transmembrane region" description="Helical" evidence="1">
    <location>
        <begin position="16"/>
        <end position="38"/>
    </location>
</feature>
<evidence type="ECO:0000313" key="2">
    <source>
        <dbReference type="EMBL" id="ELP71332.1"/>
    </source>
</evidence>
<reference evidence="2 3" key="1">
    <citation type="journal article" date="2011" name="Plasmid">
        <title>Streptomyces turgidiscabies Car8 contains a modular pathogenicity island that shares virulence genes with other actinobacterial plant pathogens.</title>
        <authorList>
            <person name="Huguet-Tapia J.C."/>
            <person name="Badger J.H."/>
            <person name="Loria R."/>
            <person name="Pettis G.S."/>
        </authorList>
    </citation>
    <scope>NUCLEOTIDE SEQUENCE [LARGE SCALE GENOMIC DNA]</scope>
    <source>
        <strain evidence="2 3">Car8</strain>
    </source>
</reference>
<organism evidence="2 3">
    <name type="scientific">Streptomyces turgidiscabies (strain Car8)</name>
    <dbReference type="NCBI Taxonomy" id="698760"/>
    <lineage>
        <taxon>Bacteria</taxon>
        <taxon>Bacillati</taxon>
        <taxon>Actinomycetota</taxon>
        <taxon>Actinomycetes</taxon>
        <taxon>Kitasatosporales</taxon>
        <taxon>Streptomycetaceae</taxon>
        <taxon>Streptomyces</taxon>
    </lineage>
</organism>
<name>L7FJ23_STRT8</name>
<dbReference type="PATRIC" id="fig|698760.3.peg.54"/>
<sequence>MNEKNEKNVQKQRHRIPLALVALTLCCVAVARFLVTMIFDFSVDNLIDGLVSLVVQTGVTTALVMVVVLLRRRRQRQRGVQG</sequence>
<feature type="transmembrane region" description="Helical" evidence="1">
    <location>
        <begin position="50"/>
        <end position="70"/>
    </location>
</feature>
<keyword evidence="1" id="KW-1133">Transmembrane helix</keyword>
<gene>
    <name evidence="2" type="ORF">STRTUCAR8_05420</name>
</gene>
<proteinExistence type="predicted"/>
<keyword evidence="1" id="KW-0812">Transmembrane</keyword>
<dbReference type="Proteomes" id="UP000010931">
    <property type="component" value="Unassembled WGS sequence"/>
</dbReference>
<dbReference type="RefSeq" id="WP_006373360.1">
    <property type="nucleotide sequence ID" value="NZ_AEJB01000006.1"/>
</dbReference>
<dbReference type="EMBL" id="AEJB01000006">
    <property type="protein sequence ID" value="ELP71332.1"/>
    <property type="molecule type" value="Genomic_DNA"/>
</dbReference>
<dbReference type="STRING" id="85558.T45_01169"/>
<comment type="caution">
    <text evidence="2">The sequence shown here is derived from an EMBL/GenBank/DDBJ whole genome shotgun (WGS) entry which is preliminary data.</text>
</comment>
<dbReference type="AlphaFoldDB" id="L7FJ23"/>